<keyword evidence="2" id="KW-1003">Cell membrane</keyword>
<keyword evidence="8" id="KW-0449">Lipoprotein</keyword>
<dbReference type="InterPro" id="IPR041846">
    <property type="entry name" value="ENL_dom"/>
</dbReference>
<dbReference type="EMBL" id="SMOL01000120">
    <property type="protein sequence ID" value="KAB2633676.1"/>
    <property type="molecule type" value="Genomic_DNA"/>
</dbReference>
<comment type="similarity">
    <text evidence="9">Belongs to the early nodulin-like (ENODL) family.</text>
</comment>
<evidence type="ECO:0000256" key="4">
    <source>
        <dbReference type="ARBA" id="ARBA00022729"/>
    </source>
</evidence>
<dbReference type="PANTHER" id="PTHR33021:SF289">
    <property type="entry name" value="EARLY NODULIN-LIKE PROTEIN 5-RELATED"/>
    <property type="match status" value="1"/>
</dbReference>
<dbReference type="FunFam" id="2.60.40.420:FF:000010">
    <property type="entry name" value="Early nodulin-like protein 1"/>
    <property type="match status" value="1"/>
</dbReference>
<dbReference type="CDD" id="cd11019">
    <property type="entry name" value="OsENODL1_like"/>
    <property type="match status" value="1"/>
</dbReference>
<evidence type="ECO:0000256" key="8">
    <source>
        <dbReference type="ARBA" id="ARBA00023288"/>
    </source>
</evidence>
<dbReference type="PANTHER" id="PTHR33021">
    <property type="entry name" value="BLUE COPPER PROTEIN"/>
    <property type="match status" value="1"/>
</dbReference>
<evidence type="ECO:0000256" key="9">
    <source>
        <dbReference type="ARBA" id="ARBA00035011"/>
    </source>
</evidence>
<keyword evidence="5 11" id="KW-0472">Membrane</keyword>
<dbReference type="OrthoDB" id="959565at2759"/>
<dbReference type="InterPro" id="IPR039391">
    <property type="entry name" value="Phytocyanin-like"/>
</dbReference>
<proteinExistence type="inferred from homology"/>
<dbReference type="SUPFAM" id="SSF49503">
    <property type="entry name" value="Cupredoxins"/>
    <property type="match status" value="1"/>
</dbReference>
<evidence type="ECO:0000256" key="1">
    <source>
        <dbReference type="ARBA" id="ARBA00004609"/>
    </source>
</evidence>
<comment type="subcellular location">
    <subcellularLocation>
        <location evidence="1">Cell membrane</location>
        <topology evidence="1">Lipid-anchor</topology>
        <topology evidence="1">GPI-anchor</topology>
    </subcellularLocation>
</comment>
<dbReference type="InterPro" id="IPR003245">
    <property type="entry name" value="Phytocyanin_dom"/>
</dbReference>
<keyword evidence="6" id="KW-1015">Disulfide bond</keyword>
<evidence type="ECO:0000256" key="7">
    <source>
        <dbReference type="ARBA" id="ARBA00023180"/>
    </source>
</evidence>
<feature type="region of interest" description="Disordered" evidence="10">
    <location>
        <begin position="129"/>
        <end position="148"/>
    </location>
</feature>
<evidence type="ECO:0000256" key="10">
    <source>
        <dbReference type="SAM" id="MobiDB-lite"/>
    </source>
</evidence>
<keyword evidence="15" id="KW-1185">Reference proteome</keyword>
<accession>A0A5N5I0H2</accession>
<reference evidence="14 15" key="3">
    <citation type="submission" date="2019-11" db="EMBL/GenBank/DDBJ databases">
        <title>A de novo genome assembly of a pear dwarfing rootstock.</title>
        <authorList>
            <person name="Wang F."/>
            <person name="Wang J."/>
            <person name="Li S."/>
            <person name="Zhang Y."/>
            <person name="Fang M."/>
            <person name="Ma L."/>
            <person name="Zhao Y."/>
            <person name="Jiang S."/>
        </authorList>
    </citation>
    <scope>NUCLEOTIDE SEQUENCE [LARGE SCALE GENOMIC DNA]</scope>
    <source>
        <strain evidence="14">S2</strain>
        <tissue evidence="14">Leaf</tissue>
    </source>
</reference>
<dbReference type="Gene3D" id="2.60.40.420">
    <property type="entry name" value="Cupredoxins - blue copper proteins"/>
    <property type="match status" value="1"/>
</dbReference>
<protein>
    <submittedName>
        <fullName evidence="14">Mavicyanin-like</fullName>
    </submittedName>
</protein>
<name>A0A5N5I0H2_9ROSA</name>
<feature type="transmembrane region" description="Helical" evidence="11">
    <location>
        <begin position="149"/>
        <end position="172"/>
    </location>
</feature>
<evidence type="ECO:0000259" key="13">
    <source>
        <dbReference type="PROSITE" id="PS51485"/>
    </source>
</evidence>
<gene>
    <name evidence="14" type="ORF">D8674_029923</name>
</gene>
<keyword evidence="4 12" id="KW-0732">Signal</keyword>
<keyword evidence="11" id="KW-1133">Transmembrane helix</keyword>
<dbReference type="AlphaFoldDB" id="A0A5N5I0H2"/>
<evidence type="ECO:0000256" key="3">
    <source>
        <dbReference type="ARBA" id="ARBA00022622"/>
    </source>
</evidence>
<feature type="domain" description="Phytocyanin" evidence="13">
    <location>
        <begin position="24"/>
        <end position="126"/>
    </location>
</feature>
<comment type="caution">
    <text evidence="14">The sequence shown here is derived from an EMBL/GenBank/DDBJ whole genome shotgun (WGS) entry which is preliminary data.</text>
</comment>
<keyword evidence="11" id="KW-0812">Transmembrane</keyword>
<evidence type="ECO:0000256" key="2">
    <source>
        <dbReference type="ARBA" id="ARBA00022475"/>
    </source>
</evidence>
<reference evidence="15" key="2">
    <citation type="submission" date="2019-10" db="EMBL/GenBank/DDBJ databases">
        <title>A de novo genome assembly of a pear dwarfing rootstock.</title>
        <authorList>
            <person name="Wang F."/>
            <person name="Wang J."/>
            <person name="Li S."/>
            <person name="Zhang Y."/>
            <person name="Fang M."/>
            <person name="Ma L."/>
            <person name="Zhao Y."/>
            <person name="Jiang S."/>
        </authorList>
    </citation>
    <scope>NUCLEOTIDE SEQUENCE [LARGE SCALE GENOMIC DNA]</scope>
</reference>
<dbReference type="GO" id="GO:0005886">
    <property type="term" value="C:plasma membrane"/>
    <property type="evidence" value="ECO:0007669"/>
    <property type="project" value="UniProtKB-SubCell"/>
</dbReference>
<keyword evidence="3" id="KW-0336">GPI-anchor</keyword>
<feature type="signal peptide" evidence="12">
    <location>
        <begin position="1"/>
        <end position="23"/>
    </location>
</feature>
<dbReference type="PROSITE" id="PS51485">
    <property type="entry name" value="PHYTOCYANIN"/>
    <property type="match status" value="1"/>
</dbReference>
<dbReference type="Proteomes" id="UP000327157">
    <property type="component" value="Chromosome 6"/>
</dbReference>
<sequence length="173" mass="19203">METSKVFLFFLLLSTFHVPFVSCTKFEVGGKSGWEVPKSKSQQMYNEWASKNRFKVDDTLSFNYTKDSVVVVTKDEYEKCHSAHPIFFSNNGATTFTLDRPGLFYFISGVAGHCERGQKMIIKVLEPASPPQSADQNATDPSQPKHGSAATAAISSATTLVFCIVSFVVVFFF</sequence>
<keyword evidence="7" id="KW-0325">Glycoprotein</keyword>
<dbReference type="GO" id="GO:0009055">
    <property type="term" value="F:electron transfer activity"/>
    <property type="evidence" value="ECO:0007669"/>
    <property type="project" value="InterPro"/>
</dbReference>
<evidence type="ECO:0000313" key="15">
    <source>
        <dbReference type="Proteomes" id="UP000327157"/>
    </source>
</evidence>
<feature type="compositionally biased region" description="Polar residues" evidence="10">
    <location>
        <begin position="131"/>
        <end position="142"/>
    </location>
</feature>
<dbReference type="InterPro" id="IPR008972">
    <property type="entry name" value="Cupredoxin"/>
</dbReference>
<evidence type="ECO:0000256" key="5">
    <source>
        <dbReference type="ARBA" id="ARBA00023136"/>
    </source>
</evidence>
<reference evidence="14 15" key="1">
    <citation type="submission" date="2019-09" db="EMBL/GenBank/DDBJ databases">
        <authorList>
            <person name="Ou C."/>
        </authorList>
    </citation>
    <scope>NUCLEOTIDE SEQUENCE [LARGE SCALE GENOMIC DNA]</scope>
    <source>
        <strain evidence="14">S2</strain>
        <tissue evidence="14">Leaf</tissue>
    </source>
</reference>
<organism evidence="14 15">
    <name type="scientific">Pyrus ussuriensis x Pyrus communis</name>
    <dbReference type="NCBI Taxonomy" id="2448454"/>
    <lineage>
        <taxon>Eukaryota</taxon>
        <taxon>Viridiplantae</taxon>
        <taxon>Streptophyta</taxon>
        <taxon>Embryophyta</taxon>
        <taxon>Tracheophyta</taxon>
        <taxon>Spermatophyta</taxon>
        <taxon>Magnoliopsida</taxon>
        <taxon>eudicotyledons</taxon>
        <taxon>Gunneridae</taxon>
        <taxon>Pentapetalae</taxon>
        <taxon>rosids</taxon>
        <taxon>fabids</taxon>
        <taxon>Rosales</taxon>
        <taxon>Rosaceae</taxon>
        <taxon>Amygdaloideae</taxon>
        <taxon>Maleae</taxon>
        <taxon>Pyrus</taxon>
    </lineage>
</organism>
<feature type="chain" id="PRO_5024290791" evidence="12">
    <location>
        <begin position="24"/>
        <end position="173"/>
    </location>
</feature>
<evidence type="ECO:0000256" key="11">
    <source>
        <dbReference type="SAM" id="Phobius"/>
    </source>
</evidence>
<evidence type="ECO:0000313" key="14">
    <source>
        <dbReference type="EMBL" id="KAB2633676.1"/>
    </source>
</evidence>
<dbReference type="Pfam" id="PF02298">
    <property type="entry name" value="Cu_bind_like"/>
    <property type="match status" value="1"/>
</dbReference>
<evidence type="ECO:0000256" key="12">
    <source>
        <dbReference type="SAM" id="SignalP"/>
    </source>
</evidence>
<dbReference type="GO" id="GO:0098552">
    <property type="term" value="C:side of membrane"/>
    <property type="evidence" value="ECO:0007669"/>
    <property type="project" value="UniProtKB-KW"/>
</dbReference>
<evidence type="ECO:0000256" key="6">
    <source>
        <dbReference type="ARBA" id="ARBA00023157"/>
    </source>
</evidence>